<sequence length="196" mass="22979">MADVAERLILGKLNSRILKTLKKLNREQVMLKNKLRMAYKHLSHFLKESSPDVENPELDYEGIIDSSDEPQNLSPDQIMETNLKTIRNDIFANLQLIPPKRQYTMLKKFYSYCLFIKSESAYDFTRLVVPLPCETNLRETIGNQIELIEEQLTNIDRVGEIFQLQNECFPEEPIDVVLSVDAFRMKIDYKMKVLQF</sequence>
<dbReference type="Proteomes" id="UP001470230">
    <property type="component" value="Unassembled WGS sequence"/>
</dbReference>
<evidence type="ECO:0000313" key="2">
    <source>
        <dbReference type="Proteomes" id="UP001470230"/>
    </source>
</evidence>
<keyword evidence="2" id="KW-1185">Reference proteome</keyword>
<dbReference type="EMBL" id="JAPFFF010000063">
    <property type="protein sequence ID" value="KAK8836904.1"/>
    <property type="molecule type" value="Genomic_DNA"/>
</dbReference>
<gene>
    <name evidence="1" type="ORF">M9Y10_037430</name>
</gene>
<name>A0ABR2GSK5_9EUKA</name>
<accession>A0ABR2GSK5</accession>
<comment type="caution">
    <text evidence="1">The sequence shown here is derived from an EMBL/GenBank/DDBJ whole genome shotgun (WGS) entry which is preliminary data.</text>
</comment>
<organism evidence="1 2">
    <name type="scientific">Tritrichomonas musculus</name>
    <dbReference type="NCBI Taxonomy" id="1915356"/>
    <lineage>
        <taxon>Eukaryota</taxon>
        <taxon>Metamonada</taxon>
        <taxon>Parabasalia</taxon>
        <taxon>Tritrichomonadida</taxon>
        <taxon>Tritrichomonadidae</taxon>
        <taxon>Tritrichomonas</taxon>
    </lineage>
</organism>
<evidence type="ECO:0000313" key="1">
    <source>
        <dbReference type="EMBL" id="KAK8836904.1"/>
    </source>
</evidence>
<protein>
    <submittedName>
        <fullName evidence="1">Uncharacterized protein</fullName>
    </submittedName>
</protein>
<proteinExistence type="predicted"/>
<reference evidence="1 2" key="1">
    <citation type="submission" date="2024-04" db="EMBL/GenBank/DDBJ databases">
        <title>Tritrichomonas musculus Genome.</title>
        <authorList>
            <person name="Alves-Ferreira E."/>
            <person name="Grigg M."/>
            <person name="Lorenzi H."/>
            <person name="Galac M."/>
        </authorList>
    </citation>
    <scope>NUCLEOTIDE SEQUENCE [LARGE SCALE GENOMIC DNA]</scope>
    <source>
        <strain evidence="1 2">EAF2021</strain>
    </source>
</reference>